<name>F3ZR97_9BACE</name>
<protein>
    <recommendedName>
        <fullName evidence="2">Outer membrane protein beta-barrel domain-containing protein</fullName>
    </recommendedName>
</protein>
<gene>
    <name evidence="3" type="ORF">Bcop_1713</name>
</gene>
<dbReference type="AlphaFoldDB" id="F3ZR97"/>
<accession>F3ZR97</accession>
<feature type="signal peptide" evidence="1">
    <location>
        <begin position="1"/>
        <end position="20"/>
    </location>
</feature>
<evidence type="ECO:0000313" key="4">
    <source>
        <dbReference type="Proteomes" id="UP000018439"/>
    </source>
</evidence>
<proteinExistence type="predicted"/>
<sequence length="215" mass="23874">MKRLFIIFCLCILIPHTIQAINPIQWGVTIGASRSTIKDNPYSSVDPKWGFHGGVKAILPLQGFFYLEGSALFSGKGYKADWYVNNDQPPAGTPSNENGGSELTRTSYYLDIPIHIGYKYPFIHGVSLYASVGPYVGVGLFGKEETHSGTYKESVDLYETGSGDKRFDFGMGFRVGAELGNHFQLGFGYDWGFIKSSVDDDSQNRNLLFSLSYLF</sequence>
<feature type="chain" id="PRO_5003303949" description="Outer membrane protein beta-barrel domain-containing protein" evidence="1">
    <location>
        <begin position="21"/>
        <end position="215"/>
    </location>
</feature>
<dbReference type="InterPro" id="IPR025665">
    <property type="entry name" value="Beta-barrel_OMP_2"/>
</dbReference>
<reference evidence="3 4" key="1">
    <citation type="journal article" date="2011" name="Stand. Genomic Sci.">
        <title>Non-contiguous finished genome sequence of Bacteroides coprosuis type strain (PC139).</title>
        <authorList>
            <person name="Land M."/>
            <person name="Held B."/>
            <person name="Gronow S."/>
            <person name="Abt B."/>
            <person name="Lucas S."/>
            <person name="Del Rio T.G."/>
            <person name="Nolan M."/>
            <person name="Tice H."/>
            <person name="Cheng J.F."/>
            <person name="Pitluck S."/>
            <person name="Liolios K."/>
            <person name="Pagani I."/>
            <person name="Ivanova N."/>
            <person name="Mavromatis K."/>
            <person name="Mikhailova N."/>
            <person name="Pati A."/>
            <person name="Tapia R."/>
            <person name="Han C."/>
            <person name="Goodwin L."/>
            <person name="Chen A."/>
            <person name="Palaniappan K."/>
            <person name="Hauser L."/>
            <person name="Brambilla E.M."/>
            <person name="Rohde M."/>
            <person name="Goker M."/>
            <person name="Detter J.C."/>
            <person name="Woyke T."/>
            <person name="Bristow J."/>
            <person name="Eisen J.A."/>
            <person name="Markowitz V."/>
            <person name="Hugenholtz P."/>
            <person name="Kyrpides N.C."/>
            <person name="Klenk H.P."/>
            <person name="Lapidus A."/>
        </authorList>
    </citation>
    <scope>NUCLEOTIDE SEQUENCE [LARGE SCALE GENOMIC DNA]</scope>
    <source>
        <strain evidence="3 4">DSM 18011</strain>
    </source>
</reference>
<dbReference type="Pfam" id="PF13568">
    <property type="entry name" value="OMP_b-brl_2"/>
    <property type="match status" value="1"/>
</dbReference>
<dbReference type="EMBL" id="CM001167">
    <property type="protein sequence ID" value="EGJ71905.1"/>
    <property type="molecule type" value="Genomic_DNA"/>
</dbReference>
<keyword evidence="1" id="KW-0732">Signal</keyword>
<dbReference type="Proteomes" id="UP000018439">
    <property type="component" value="Chromosome"/>
</dbReference>
<organism evidence="3 4">
    <name type="scientific">Bacteroides coprosuis DSM 18011</name>
    <dbReference type="NCBI Taxonomy" id="679937"/>
    <lineage>
        <taxon>Bacteria</taxon>
        <taxon>Pseudomonadati</taxon>
        <taxon>Bacteroidota</taxon>
        <taxon>Bacteroidia</taxon>
        <taxon>Bacteroidales</taxon>
        <taxon>Bacteroidaceae</taxon>
        <taxon>Bacteroides</taxon>
    </lineage>
</organism>
<dbReference type="eggNOG" id="COG3637">
    <property type="taxonomic scope" value="Bacteria"/>
</dbReference>
<feature type="domain" description="Outer membrane protein beta-barrel" evidence="2">
    <location>
        <begin position="23"/>
        <end position="196"/>
    </location>
</feature>
<evidence type="ECO:0000259" key="2">
    <source>
        <dbReference type="Pfam" id="PF13568"/>
    </source>
</evidence>
<dbReference type="OrthoDB" id="1041121at2"/>
<keyword evidence="4" id="KW-1185">Reference proteome</keyword>
<dbReference type="STRING" id="679937.Bcop_1713"/>
<evidence type="ECO:0000256" key="1">
    <source>
        <dbReference type="SAM" id="SignalP"/>
    </source>
</evidence>
<evidence type="ECO:0000313" key="3">
    <source>
        <dbReference type="EMBL" id="EGJ71905.1"/>
    </source>
</evidence>
<dbReference type="HOGENOM" id="CLU_082049_1_1_10"/>